<dbReference type="Pfam" id="PF07096">
    <property type="entry name" value="DUF1358"/>
    <property type="match status" value="1"/>
</dbReference>
<keyword evidence="2" id="KW-1133">Transmembrane helix</keyword>
<evidence type="ECO:0000313" key="3">
    <source>
        <dbReference type="EMBL" id="KAF7722900.1"/>
    </source>
</evidence>
<dbReference type="EMBL" id="JABAYA010000172">
    <property type="protein sequence ID" value="KAF7722900.1"/>
    <property type="molecule type" value="Genomic_DNA"/>
</dbReference>
<sequence>MSTSLPHQRSEPSAFTTRSLLLGSAGAFGAGLLGAIWYTKRKQAREMTAEATTTTAAAESLPRSASSKPAQAGPVVTPKSSTYRPPKMTAAEYAVAKRDATFFAFKTLGYGTLLAFGGAGLLATTVGWWLDVRNFKEFSDKLQVIVPRQTSRLRQLLGGKEFVMREDEQKELDSLELED</sequence>
<evidence type="ECO:0000256" key="2">
    <source>
        <dbReference type="SAM" id="Phobius"/>
    </source>
</evidence>
<keyword evidence="2" id="KW-0812">Transmembrane</keyword>
<keyword evidence="2" id="KW-0472">Membrane</keyword>
<organism evidence="3 4">
    <name type="scientific">Apophysomyces ossiformis</name>
    <dbReference type="NCBI Taxonomy" id="679940"/>
    <lineage>
        <taxon>Eukaryota</taxon>
        <taxon>Fungi</taxon>
        <taxon>Fungi incertae sedis</taxon>
        <taxon>Mucoromycota</taxon>
        <taxon>Mucoromycotina</taxon>
        <taxon>Mucoromycetes</taxon>
        <taxon>Mucorales</taxon>
        <taxon>Mucorineae</taxon>
        <taxon>Mucoraceae</taxon>
        <taxon>Apophysomyces</taxon>
    </lineage>
</organism>
<dbReference type="AlphaFoldDB" id="A0A8H7EMH1"/>
<feature type="transmembrane region" description="Helical" evidence="2">
    <location>
        <begin position="20"/>
        <end position="38"/>
    </location>
</feature>
<evidence type="ECO:0000313" key="4">
    <source>
        <dbReference type="Proteomes" id="UP000605846"/>
    </source>
</evidence>
<evidence type="ECO:0000256" key="1">
    <source>
        <dbReference type="SAM" id="MobiDB-lite"/>
    </source>
</evidence>
<keyword evidence="4" id="KW-1185">Reference proteome</keyword>
<feature type="region of interest" description="Disordered" evidence="1">
    <location>
        <begin position="49"/>
        <end position="83"/>
    </location>
</feature>
<reference evidence="3" key="1">
    <citation type="submission" date="2020-01" db="EMBL/GenBank/DDBJ databases">
        <title>Genome Sequencing of Three Apophysomyces-Like Fungal Strains Confirms a Novel Fungal Genus in the Mucoromycota with divergent Burkholderia-like Endosymbiotic Bacteria.</title>
        <authorList>
            <person name="Stajich J.E."/>
            <person name="Macias A.M."/>
            <person name="Carter-House D."/>
            <person name="Lovett B."/>
            <person name="Kasson L.R."/>
            <person name="Berry K."/>
            <person name="Grigoriev I."/>
            <person name="Chang Y."/>
            <person name="Spatafora J."/>
            <person name="Kasson M.T."/>
        </authorList>
    </citation>
    <scope>NUCLEOTIDE SEQUENCE</scope>
    <source>
        <strain evidence="3">NRRL A-21654</strain>
    </source>
</reference>
<comment type="caution">
    <text evidence="3">The sequence shown here is derived from an EMBL/GenBank/DDBJ whole genome shotgun (WGS) entry which is preliminary data.</text>
</comment>
<protein>
    <recommendedName>
        <fullName evidence="5">Transmembrane protein 242</fullName>
    </recommendedName>
</protein>
<proteinExistence type="predicted"/>
<gene>
    <name evidence="3" type="ORF">EC973_002620</name>
</gene>
<dbReference type="Proteomes" id="UP000605846">
    <property type="component" value="Unassembled WGS sequence"/>
</dbReference>
<feature type="compositionally biased region" description="Low complexity" evidence="1">
    <location>
        <begin position="49"/>
        <end position="59"/>
    </location>
</feature>
<feature type="transmembrane region" description="Helical" evidence="2">
    <location>
        <begin position="107"/>
        <end position="130"/>
    </location>
</feature>
<evidence type="ECO:0008006" key="5">
    <source>
        <dbReference type="Google" id="ProtNLM"/>
    </source>
</evidence>
<dbReference type="InterPro" id="IPR009792">
    <property type="entry name" value="TMEM242"/>
</dbReference>
<name>A0A8H7EMH1_9FUNG</name>
<accession>A0A8H7EMH1</accession>
<dbReference type="OrthoDB" id="2378895at2759"/>